<evidence type="ECO:0000256" key="3">
    <source>
        <dbReference type="ARBA" id="ARBA00004370"/>
    </source>
</evidence>
<evidence type="ECO:0000256" key="7">
    <source>
        <dbReference type="ARBA" id="ARBA00023136"/>
    </source>
</evidence>
<evidence type="ECO:0000256" key="6">
    <source>
        <dbReference type="ARBA" id="ARBA00023128"/>
    </source>
</evidence>
<evidence type="ECO:0000256" key="1">
    <source>
        <dbReference type="ARBA" id="ARBA00004173"/>
    </source>
</evidence>
<dbReference type="AlphaFoldDB" id="A0AAX6MQV6"/>
<dbReference type="InterPro" id="IPR029058">
    <property type="entry name" value="AB_hydrolase_fold"/>
</dbReference>
<reference evidence="9 10" key="1">
    <citation type="journal article" date="2024" name="Front Chem Biol">
        <title>Unveiling the potential of Daldinia eschscholtzii MFLUCC 19-0629 through bioactivity and bioinformatics studies for enhanced sustainable agriculture production.</title>
        <authorList>
            <person name="Brooks S."/>
            <person name="Weaver J.A."/>
            <person name="Klomchit A."/>
            <person name="Alharthi S.A."/>
            <person name="Onlamun T."/>
            <person name="Nurani R."/>
            <person name="Vong T.K."/>
            <person name="Alberti F."/>
            <person name="Greco C."/>
        </authorList>
    </citation>
    <scope>NUCLEOTIDE SEQUENCE [LARGE SCALE GENOMIC DNA]</scope>
    <source>
        <strain evidence="9">MFLUCC 19-0629</strain>
    </source>
</reference>
<keyword evidence="7" id="KW-0472">Membrane</keyword>
<protein>
    <recommendedName>
        <fullName evidence="8">DUF676 domain-containing protein</fullName>
    </recommendedName>
</protein>
<organism evidence="9 10">
    <name type="scientific">Daldinia eschscholtzii</name>
    <dbReference type="NCBI Taxonomy" id="292717"/>
    <lineage>
        <taxon>Eukaryota</taxon>
        <taxon>Fungi</taxon>
        <taxon>Dikarya</taxon>
        <taxon>Ascomycota</taxon>
        <taxon>Pezizomycotina</taxon>
        <taxon>Sordariomycetes</taxon>
        <taxon>Xylariomycetidae</taxon>
        <taxon>Xylariales</taxon>
        <taxon>Hypoxylaceae</taxon>
        <taxon>Daldinia</taxon>
    </lineage>
</organism>
<dbReference type="InterPro" id="IPR007751">
    <property type="entry name" value="DUF676_lipase-like"/>
</dbReference>
<dbReference type="PANTHER" id="PTHR48182:SF2">
    <property type="entry name" value="PROTEIN SERAC1"/>
    <property type="match status" value="1"/>
</dbReference>
<dbReference type="EMBL" id="JBANMG010000004">
    <property type="protein sequence ID" value="KAK6954561.1"/>
    <property type="molecule type" value="Genomic_DNA"/>
</dbReference>
<dbReference type="GO" id="GO:0016020">
    <property type="term" value="C:membrane"/>
    <property type="evidence" value="ECO:0007669"/>
    <property type="project" value="UniProtKB-SubCell"/>
</dbReference>
<dbReference type="Proteomes" id="UP001369815">
    <property type="component" value="Unassembled WGS sequence"/>
</dbReference>
<dbReference type="SUPFAM" id="SSF53474">
    <property type="entry name" value="alpha/beta-Hydrolases"/>
    <property type="match status" value="1"/>
</dbReference>
<feature type="domain" description="DUF676" evidence="8">
    <location>
        <begin position="30"/>
        <end position="158"/>
    </location>
</feature>
<evidence type="ECO:0000256" key="4">
    <source>
        <dbReference type="ARBA" id="ARBA00007920"/>
    </source>
</evidence>
<evidence type="ECO:0000313" key="10">
    <source>
        <dbReference type="Proteomes" id="UP001369815"/>
    </source>
</evidence>
<keyword evidence="5" id="KW-0256">Endoplasmic reticulum</keyword>
<accession>A0AAX6MQV6</accession>
<evidence type="ECO:0000313" key="9">
    <source>
        <dbReference type="EMBL" id="KAK6954561.1"/>
    </source>
</evidence>
<gene>
    <name evidence="9" type="ORF">Daesc_004528</name>
</gene>
<proteinExistence type="inferred from homology"/>
<dbReference type="Gene3D" id="3.40.50.1820">
    <property type="entry name" value="alpha/beta hydrolase"/>
    <property type="match status" value="1"/>
</dbReference>
<dbReference type="Pfam" id="PF05057">
    <property type="entry name" value="DUF676"/>
    <property type="match status" value="1"/>
</dbReference>
<keyword evidence="6" id="KW-0496">Mitochondrion</keyword>
<dbReference type="GO" id="GO:0005739">
    <property type="term" value="C:mitochondrion"/>
    <property type="evidence" value="ECO:0007669"/>
    <property type="project" value="UniProtKB-SubCell"/>
</dbReference>
<comment type="caution">
    <text evidence="9">The sequence shown here is derived from an EMBL/GenBank/DDBJ whole genome shotgun (WGS) entry which is preliminary data.</text>
</comment>
<sequence>MDFWTPYTVHPAFRTTEIMYDAGMNTMVDIIAIHGLGSNPDSAWTYRMDNGSNVYWLKDLLPKSQGLENIRVMKVNHQTRWDSNAADMGLQWYASELLDHIHSLHKANPTRPIIFIAHSFGGILLKKALLLAKARSKNVAAMTKGIIFLGVPHQGSNAAFIASCLSCSAYFRGSSTTMLELMSADGSELLDLESEFYDAYVTQYHLEDIQPYIYDIVEKRPERIGKFVLGWVSLFHKRL</sequence>
<comment type="subcellular location">
    <subcellularLocation>
        <location evidence="2">Endoplasmic reticulum</location>
    </subcellularLocation>
    <subcellularLocation>
        <location evidence="3">Membrane</location>
    </subcellularLocation>
    <subcellularLocation>
        <location evidence="1">Mitochondrion</location>
    </subcellularLocation>
</comment>
<dbReference type="PANTHER" id="PTHR48182">
    <property type="entry name" value="PROTEIN SERAC1"/>
    <property type="match status" value="1"/>
</dbReference>
<keyword evidence="10" id="KW-1185">Reference proteome</keyword>
<evidence type="ECO:0000256" key="2">
    <source>
        <dbReference type="ARBA" id="ARBA00004240"/>
    </source>
</evidence>
<comment type="similarity">
    <text evidence="4">Belongs to the putative lipase ROG1 family.</text>
</comment>
<dbReference type="GO" id="GO:0005783">
    <property type="term" value="C:endoplasmic reticulum"/>
    <property type="evidence" value="ECO:0007669"/>
    <property type="project" value="UniProtKB-SubCell"/>
</dbReference>
<dbReference type="InterPro" id="IPR052374">
    <property type="entry name" value="SERAC1"/>
</dbReference>
<evidence type="ECO:0000256" key="5">
    <source>
        <dbReference type="ARBA" id="ARBA00022824"/>
    </source>
</evidence>
<evidence type="ECO:0000259" key="8">
    <source>
        <dbReference type="Pfam" id="PF05057"/>
    </source>
</evidence>
<name>A0AAX6MQV6_9PEZI</name>